<evidence type="ECO:0000256" key="1">
    <source>
        <dbReference type="ARBA" id="ARBA00005964"/>
    </source>
</evidence>
<dbReference type="OrthoDB" id="408631at2759"/>
<dbReference type="SUPFAM" id="SSF53474">
    <property type="entry name" value="alpha/beta-Hydrolases"/>
    <property type="match status" value="1"/>
</dbReference>
<keyword evidence="2 3" id="KW-0378">Hydrolase</keyword>
<dbReference type="PANTHER" id="PTHR11559">
    <property type="entry name" value="CARBOXYLESTERASE"/>
    <property type="match status" value="1"/>
</dbReference>
<dbReference type="InterPro" id="IPR002018">
    <property type="entry name" value="CarbesteraseB"/>
</dbReference>
<dbReference type="Pfam" id="PF00135">
    <property type="entry name" value="COesterase"/>
    <property type="match status" value="1"/>
</dbReference>
<feature type="signal peptide" evidence="3">
    <location>
        <begin position="1"/>
        <end position="22"/>
    </location>
</feature>
<comment type="similarity">
    <text evidence="1 3">Belongs to the type-B carboxylesterase/lipase family.</text>
</comment>
<organism evidence="5 6">
    <name type="scientific">Mollisia scopiformis</name>
    <name type="common">Conifer needle endophyte fungus</name>
    <name type="synonym">Phialocephala scopiformis</name>
    <dbReference type="NCBI Taxonomy" id="149040"/>
    <lineage>
        <taxon>Eukaryota</taxon>
        <taxon>Fungi</taxon>
        <taxon>Dikarya</taxon>
        <taxon>Ascomycota</taxon>
        <taxon>Pezizomycotina</taxon>
        <taxon>Leotiomycetes</taxon>
        <taxon>Helotiales</taxon>
        <taxon>Mollisiaceae</taxon>
        <taxon>Mollisia</taxon>
    </lineage>
</organism>
<dbReference type="EC" id="3.1.1.-" evidence="3"/>
<evidence type="ECO:0000313" key="6">
    <source>
        <dbReference type="Proteomes" id="UP000070700"/>
    </source>
</evidence>
<accession>A0A132B7P1</accession>
<feature type="domain" description="Carboxylesterase type B" evidence="4">
    <location>
        <begin position="27"/>
        <end position="529"/>
    </location>
</feature>
<keyword evidence="3" id="KW-0732">Signal</keyword>
<dbReference type="PROSITE" id="PS00941">
    <property type="entry name" value="CARBOXYLESTERASE_B_2"/>
    <property type="match status" value="1"/>
</dbReference>
<dbReference type="KEGG" id="psco:LY89DRAFT_765984"/>
<dbReference type="EMBL" id="KQ947438">
    <property type="protein sequence ID" value="KUJ07904.1"/>
    <property type="molecule type" value="Genomic_DNA"/>
</dbReference>
<dbReference type="Proteomes" id="UP000070700">
    <property type="component" value="Unassembled WGS sequence"/>
</dbReference>
<dbReference type="GeneID" id="28831429"/>
<dbReference type="RefSeq" id="XP_018062259.1">
    <property type="nucleotide sequence ID" value="XM_018221703.1"/>
</dbReference>
<dbReference type="InParanoid" id="A0A132B7P1"/>
<dbReference type="InterPro" id="IPR029058">
    <property type="entry name" value="AB_hydrolase_fold"/>
</dbReference>
<evidence type="ECO:0000259" key="4">
    <source>
        <dbReference type="Pfam" id="PF00135"/>
    </source>
</evidence>
<dbReference type="ESTHER" id="9helo-a0a132b7p1">
    <property type="family name" value="Fungal_carboxylesterase_lipase"/>
</dbReference>
<dbReference type="Gene3D" id="3.40.50.1820">
    <property type="entry name" value="alpha/beta hydrolase"/>
    <property type="match status" value="1"/>
</dbReference>
<evidence type="ECO:0000313" key="5">
    <source>
        <dbReference type="EMBL" id="KUJ07904.1"/>
    </source>
</evidence>
<dbReference type="AlphaFoldDB" id="A0A132B7P1"/>
<proteinExistence type="inferred from homology"/>
<gene>
    <name evidence="5" type="ORF">LY89DRAFT_765984</name>
</gene>
<dbReference type="InterPro" id="IPR019819">
    <property type="entry name" value="Carboxylesterase_B_CS"/>
</dbReference>
<feature type="chain" id="PRO_5007229977" description="Carboxylic ester hydrolase" evidence="3">
    <location>
        <begin position="23"/>
        <end position="583"/>
    </location>
</feature>
<evidence type="ECO:0000256" key="2">
    <source>
        <dbReference type="ARBA" id="ARBA00022801"/>
    </source>
</evidence>
<keyword evidence="6" id="KW-1185">Reference proteome</keyword>
<dbReference type="GO" id="GO:0016787">
    <property type="term" value="F:hydrolase activity"/>
    <property type="evidence" value="ECO:0007669"/>
    <property type="project" value="UniProtKB-KW"/>
</dbReference>
<reference evidence="5 6" key="1">
    <citation type="submission" date="2015-10" db="EMBL/GenBank/DDBJ databases">
        <title>Full genome of DAOMC 229536 Phialocephala scopiformis, a fungal endophyte of spruce producing the potent anti-insectan compound rugulosin.</title>
        <authorList>
            <consortium name="DOE Joint Genome Institute"/>
            <person name="Walker A.K."/>
            <person name="Frasz S.L."/>
            <person name="Seifert K.A."/>
            <person name="Miller J.D."/>
            <person name="Mondo S.J."/>
            <person name="Labutti K."/>
            <person name="Lipzen A."/>
            <person name="Dockter R."/>
            <person name="Kennedy M."/>
            <person name="Grigoriev I.V."/>
            <person name="Spatafora J.W."/>
        </authorList>
    </citation>
    <scope>NUCLEOTIDE SEQUENCE [LARGE SCALE GENOMIC DNA]</scope>
    <source>
        <strain evidence="5 6">CBS 120377</strain>
    </source>
</reference>
<dbReference type="InterPro" id="IPR019826">
    <property type="entry name" value="Carboxylesterase_B_AS"/>
</dbReference>
<evidence type="ECO:0000256" key="3">
    <source>
        <dbReference type="RuleBase" id="RU361235"/>
    </source>
</evidence>
<dbReference type="InterPro" id="IPR050309">
    <property type="entry name" value="Type-B_Carboxylest/Lipase"/>
</dbReference>
<protein>
    <recommendedName>
        <fullName evidence="3">Carboxylic ester hydrolase</fullName>
        <ecNumber evidence="3">3.1.1.-</ecNumber>
    </recommendedName>
</protein>
<sequence>MILQQFLFVTTSLFCFFICTYAQRLTVDVGYGVYTGVTNSTTGLNIWKGIRYAAPPTGALRWQAPQAPTTNRTIVIASTFGPACPQSFSQFQGAPFWIGNEDCLFLNVYAPSNGSKLPVLASIHGGGYGQGDASQDMSSFINTNDNGLVAVTIQYRLGAFGFLSSAEIKARGVLNAGLLDQNFAFQWIQKNIAQFGGDQNRVTIAGESAGGASAMLHAIAQDGSLGTNLFKNIISASPFLPSQPNFSDPIPTQHYYDFSKSAGCPSSGTVFDCLITKDSLTLQYASNLVSTNLPTPHGNWAFIPVTDGTYVTGLPSVQLNQRRVNGLRALVGNNANEGSLVVPATIITENDLITWIKSNFANLSTTNITALLAAYPSTSGPVNSADPKYETNGYGPGTAVNISQVGTGQQQRAYDMYAEAAAVCPSYWLSTAFTSSNKTAYHYQYSVPFAVHGSDVSAYYGPPTDNQGPEFVTAFQKIYGNFITKDDPSIPNEIANGPSSADPSAINAASKWPKWTDQNPQQLNLNETGGTAYTVVTAQGIPVTQFKEPGLRNSITVADASTWEGGRGERCEFWRRLSPFVPQ</sequence>
<name>A0A132B7P1_MOLSC</name>
<dbReference type="PROSITE" id="PS00122">
    <property type="entry name" value="CARBOXYLESTERASE_B_1"/>
    <property type="match status" value="1"/>
</dbReference>